<dbReference type="Pfam" id="PF04438">
    <property type="entry name" value="zf-HIT"/>
    <property type="match status" value="1"/>
</dbReference>
<feature type="region of interest" description="Disordered" evidence="7">
    <location>
        <begin position="355"/>
        <end position="424"/>
    </location>
</feature>
<evidence type="ECO:0000313" key="10">
    <source>
        <dbReference type="Proteomes" id="UP000054845"/>
    </source>
</evidence>
<dbReference type="InterPro" id="IPR057721">
    <property type="entry name" value="BCD1_alpha/beta"/>
</dbReference>
<evidence type="ECO:0000256" key="1">
    <source>
        <dbReference type="ARBA" id="ARBA00022723"/>
    </source>
</evidence>
<dbReference type="PROSITE" id="PS51083">
    <property type="entry name" value="ZF_HIT"/>
    <property type="match status" value="1"/>
</dbReference>
<dbReference type="Gene3D" id="3.30.60.190">
    <property type="match status" value="1"/>
</dbReference>
<dbReference type="STRING" id="401625.A0A0N7LAR2"/>
<dbReference type="Proteomes" id="UP000054845">
    <property type="component" value="Unassembled WGS sequence"/>
</dbReference>
<dbReference type="PANTHER" id="PTHR13483:SF11">
    <property type="entry name" value="ZINC FINGER HIT DOMAIN-CONTAINING PROTEIN 3"/>
    <property type="match status" value="1"/>
</dbReference>
<feature type="compositionally biased region" description="Basic and acidic residues" evidence="7">
    <location>
        <begin position="268"/>
        <end position="283"/>
    </location>
</feature>
<dbReference type="AlphaFoldDB" id="A0A0N7LAR2"/>
<feature type="compositionally biased region" description="Basic and acidic residues" evidence="7">
    <location>
        <begin position="125"/>
        <end position="139"/>
    </location>
</feature>
<evidence type="ECO:0000256" key="6">
    <source>
        <dbReference type="PROSITE-ProRule" id="PRU00453"/>
    </source>
</evidence>
<feature type="compositionally biased region" description="Basic and acidic residues" evidence="7">
    <location>
        <begin position="477"/>
        <end position="496"/>
    </location>
</feature>
<dbReference type="GO" id="GO:0008270">
    <property type="term" value="F:zinc ion binding"/>
    <property type="evidence" value="ECO:0007669"/>
    <property type="project" value="UniProtKB-UniRule"/>
</dbReference>
<evidence type="ECO:0000259" key="8">
    <source>
        <dbReference type="PROSITE" id="PS51083"/>
    </source>
</evidence>
<dbReference type="SUPFAM" id="SSF144232">
    <property type="entry name" value="HIT/MYND zinc finger-like"/>
    <property type="match status" value="1"/>
</dbReference>
<reference evidence="10" key="1">
    <citation type="submission" date="2014-09" db="EMBL/GenBank/DDBJ databases">
        <authorList>
            <person name="Sharma Rahul"/>
            <person name="Thines Marco"/>
        </authorList>
    </citation>
    <scope>NUCLEOTIDE SEQUENCE [LARGE SCALE GENOMIC DNA]</scope>
</reference>
<dbReference type="GO" id="GO:0005634">
    <property type="term" value="C:nucleus"/>
    <property type="evidence" value="ECO:0007669"/>
    <property type="project" value="TreeGrafter"/>
</dbReference>
<feature type="region of interest" description="Disordered" evidence="7">
    <location>
        <begin position="122"/>
        <end position="153"/>
    </location>
</feature>
<sequence length="744" mass="79646">MPSAATRTCVECNTNPSRYNCPTCRQSTCGLACSKNHKAVCDVRHASTSKTTLLVAQTRDDPTELERAQAIGRLAGRIAPQRPRDVNDLMADFSFVSAIAQQAQNAGRLAVHLGLTNSTATQPVRAKDVANGRENEAKYGKRGQGQQTQQRLPPQEAKAQALQKQISYRRLPIMLLPVGMQMRKENATSWSGRDQRLSFTIDLRFPFAPKALARASEMQSAGKGKGKPMRALLHRIDPAKRVHTIFVDELDRMARQQGVPQPRSVTSKAEHGRTLPSHSDAESCGRYSSKVLEAAGLRTDSKEAACDHKDGETLQTVLPPGTVVLLKVYADRLRNESTAKFSNWWHAQVRRGNVAPNSLEGPSTSGPRPAAQPLVTTCTPTGSRADSERSGSSGHSAPVMPQTQTASGSEAPNTSAHQSGPVDTATRTVVALRSAETTVQDMLCSLPRRLAIIEYPQLEIWPLQKVSQAVEAGTLKVHELRDPNEPETEESPKAEEVPLAPSIEAEGSLQMMPPPERIFDVPTGPRAKRLKPSEHAPTRPNSKRPKLSDSSQVSSSTAVNEAPAPAVSAQAPPSGLGLALSAAQAALNNPAAQAAMMRVAQARQAPPPLPRPAVGLSGLASYASDSESDDKDEQEQEQEFPGAKPSGSRSPETQRLARLEMLSETGAQAALDAVSSAGVGPNTSSSTSGLAELARSLGWALPRAPSPEPLHSPEIHLPHTSPELESPALGFDGEEEHLDWGDDA</sequence>
<feature type="region of interest" description="Disordered" evidence="7">
    <location>
        <begin position="477"/>
        <end position="574"/>
    </location>
</feature>
<name>A0A0N7LAR2_9BASI</name>
<comment type="similarity">
    <text evidence="5">Belongs to the BCD1 family.</text>
</comment>
<feature type="compositionally biased region" description="Acidic residues" evidence="7">
    <location>
        <begin position="626"/>
        <end position="638"/>
    </location>
</feature>
<evidence type="ECO:0000256" key="3">
    <source>
        <dbReference type="ARBA" id="ARBA00022833"/>
    </source>
</evidence>
<dbReference type="GO" id="GO:0048254">
    <property type="term" value="P:snoRNA localization"/>
    <property type="evidence" value="ECO:0007669"/>
    <property type="project" value="TreeGrafter"/>
</dbReference>
<dbReference type="Pfam" id="PF25790">
    <property type="entry name" value="BCD1"/>
    <property type="match status" value="1"/>
</dbReference>
<dbReference type="InterPro" id="IPR007529">
    <property type="entry name" value="Znf_HIT"/>
</dbReference>
<feature type="compositionally biased region" description="Polar residues" evidence="7">
    <location>
        <begin position="374"/>
        <end position="418"/>
    </location>
</feature>
<keyword evidence="3" id="KW-0862">Zinc</keyword>
<dbReference type="GO" id="GO:0070761">
    <property type="term" value="C:pre-snoRNP complex"/>
    <property type="evidence" value="ECO:0007669"/>
    <property type="project" value="TreeGrafter"/>
</dbReference>
<keyword evidence="1" id="KW-0479">Metal-binding</keyword>
<dbReference type="InterPro" id="IPR051639">
    <property type="entry name" value="BCD1"/>
</dbReference>
<keyword evidence="2 6" id="KW-0863">Zinc-finger</keyword>
<evidence type="ECO:0000256" key="4">
    <source>
        <dbReference type="ARBA" id="ARBA00049598"/>
    </source>
</evidence>
<feature type="region of interest" description="Disordered" evidence="7">
    <location>
        <begin position="256"/>
        <end position="286"/>
    </location>
</feature>
<dbReference type="CDD" id="cd23023">
    <property type="entry name" value="zf-HIT_BCD1"/>
    <property type="match status" value="1"/>
</dbReference>
<feature type="region of interest" description="Disordered" evidence="7">
    <location>
        <begin position="701"/>
        <end position="744"/>
    </location>
</feature>
<evidence type="ECO:0000256" key="5">
    <source>
        <dbReference type="ARBA" id="ARBA00049654"/>
    </source>
</evidence>
<organism evidence="9 10">
    <name type="scientific">Ceraceosorus bombacis</name>
    <dbReference type="NCBI Taxonomy" id="401625"/>
    <lineage>
        <taxon>Eukaryota</taxon>
        <taxon>Fungi</taxon>
        <taxon>Dikarya</taxon>
        <taxon>Basidiomycota</taxon>
        <taxon>Ustilaginomycotina</taxon>
        <taxon>Exobasidiomycetes</taxon>
        <taxon>Ceraceosorales</taxon>
        <taxon>Ceraceosoraceae</taxon>
        <taxon>Ceraceosorus</taxon>
    </lineage>
</organism>
<proteinExistence type="inferred from homology"/>
<dbReference type="GO" id="GO:0000492">
    <property type="term" value="P:box C/D snoRNP assembly"/>
    <property type="evidence" value="ECO:0007669"/>
    <property type="project" value="TreeGrafter"/>
</dbReference>
<feature type="domain" description="HIT-type" evidence="8">
    <location>
        <begin position="9"/>
        <end position="41"/>
    </location>
</feature>
<feature type="compositionally biased region" description="Low complexity" evidence="7">
    <location>
        <begin position="144"/>
        <end position="153"/>
    </location>
</feature>
<dbReference type="PANTHER" id="PTHR13483">
    <property type="entry name" value="BOX C_D SNORNA PROTEIN 1-RELATED"/>
    <property type="match status" value="1"/>
</dbReference>
<dbReference type="GO" id="GO:0000463">
    <property type="term" value="P:maturation of LSU-rRNA from tricistronic rRNA transcript (SSU-rRNA, 5.8S rRNA, LSU-rRNA)"/>
    <property type="evidence" value="ECO:0007669"/>
    <property type="project" value="TreeGrafter"/>
</dbReference>
<evidence type="ECO:0000256" key="2">
    <source>
        <dbReference type="ARBA" id="ARBA00022771"/>
    </source>
</evidence>
<feature type="region of interest" description="Disordered" evidence="7">
    <location>
        <begin position="598"/>
        <end position="663"/>
    </location>
</feature>
<dbReference type="OrthoDB" id="272357at2759"/>
<keyword evidence="10" id="KW-1185">Reference proteome</keyword>
<dbReference type="EMBL" id="CCYA01000254">
    <property type="protein sequence ID" value="CEH17298.1"/>
    <property type="molecule type" value="Genomic_DNA"/>
</dbReference>
<evidence type="ECO:0000313" key="9">
    <source>
        <dbReference type="EMBL" id="CEH17298.1"/>
    </source>
</evidence>
<feature type="compositionally biased region" description="Low complexity" evidence="7">
    <location>
        <begin position="548"/>
        <end position="574"/>
    </location>
</feature>
<comment type="function">
    <text evidence="4">Required for box C/D snoRNAs accumulation involved in snoRNA processing, snoRNA transport to the nucleolus and ribosome biogenesis.</text>
</comment>
<evidence type="ECO:0000256" key="7">
    <source>
        <dbReference type="SAM" id="MobiDB-lite"/>
    </source>
</evidence>
<accession>A0A0N7LAR2</accession>
<feature type="compositionally biased region" description="Acidic residues" evidence="7">
    <location>
        <begin position="732"/>
        <end position="744"/>
    </location>
</feature>
<protein>
    <submittedName>
        <fullName evidence="9">UNCHARACTERIZED</fullName>
    </submittedName>
</protein>